<keyword evidence="1" id="KW-0805">Transcription regulation</keyword>
<dbReference type="SMART" id="SM00345">
    <property type="entry name" value="HTH_GNTR"/>
    <property type="match status" value="1"/>
</dbReference>
<sequence length="249" mass="27247">MAYRSSGAGYADVAAHYRQRIQSGELKPGDKLPTVPEIQAQFDVSSKTVSRALGVLKSEGLVAARGALGTVVTERPRVAPATGAARVERVRNGGPNYAPGETSTGHRAMLRSCADPVIAQRLEIEPHDEIVIRVRVFRQNGTPKVIGVEYIHPRALAVVDDLLKQGPRGPVHWFVQYEESTGQRITSSPEQRAARFASRDELEALEISLPDSDVAIPVLVTHTVFHDEEGPLEVMEDVHAPGQWHEDRT</sequence>
<dbReference type="Gene3D" id="3.40.1410.10">
    <property type="entry name" value="Chorismate lyase-like"/>
    <property type="match status" value="1"/>
</dbReference>
<dbReference type="CDD" id="cd07377">
    <property type="entry name" value="WHTH_GntR"/>
    <property type="match status" value="1"/>
</dbReference>
<dbReference type="RefSeq" id="WP_346074392.1">
    <property type="nucleotide sequence ID" value="NZ_BAAAHU010000092.1"/>
</dbReference>
<evidence type="ECO:0000256" key="1">
    <source>
        <dbReference type="ARBA" id="ARBA00023015"/>
    </source>
</evidence>
<dbReference type="PANTHER" id="PTHR44846">
    <property type="entry name" value="MANNOSYL-D-GLYCERATE TRANSPORT/METABOLISM SYSTEM REPRESSOR MNGR-RELATED"/>
    <property type="match status" value="1"/>
</dbReference>
<evidence type="ECO:0000259" key="4">
    <source>
        <dbReference type="PROSITE" id="PS50949"/>
    </source>
</evidence>
<keyword evidence="6" id="KW-1185">Reference proteome</keyword>
<comment type="caution">
    <text evidence="5">The sequence shown here is derived from an EMBL/GenBank/DDBJ whole genome shotgun (WGS) entry which is preliminary data.</text>
</comment>
<evidence type="ECO:0000313" key="5">
    <source>
        <dbReference type="EMBL" id="GAA1016877.1"/>
    </source>
</evidence>
<dbReference type="InterPro" id="IPR050679">
    <property type="entry name" value="Bact_HTH_transcr_reg"/>
</dbReference>
<dbReference type="InterPro" id="IPR000524">
    <property type="entry name" value="Tscrpt_reg_HTH_GntR"/>
</dbReference>
<evidence type="ECO:0000256" key="3">
    <source>
        <dbReference type="ARBA" id="ARBA00023163"/>
    </source>
</evidence>
<dbReference type="InterPro" id="IPR036390">
    <property type="entry name" value="WH_DNA-bd_sf"/>
</dbReference>
<dbReference type="EMBL" id="BAAAHU010000092">
    <property type="protein sequence ID" value="GAA1016877.1"/>
    <property type="molecule type" value="Genomic_DNA"/>
</dbReference>
<dbReference type="PANTHER" id="PTHR44846:SF17">
    <property type="entry name" value="GNTR-FAMILY TRANSCRIPTIONAL REGULATOR"/>
    <property type="match status" value="1"/>
</dbReference>
<accession>A0ABP4DT43</accession>
<keyword evidence="3" id="KW-0804">Transcription</keyword>
<keyword evidence="2" id="KW-0238">DNA-binding</keyword>
<dbReference type="Proteomes" id="UP001501072">
    <property type="component" value="Unassembled WGS sequence"/>
</dbReference>
<protein>
    <submittedName>
        <fullName evidence="5">GntR family transcriptional regulator</fullName>
    </submittedName>
</protein>
<feature type="domain" description="HTH gntR-type" evidence="4">
    <location>
        <begin position="7"/>
        <end position="75"/>
    </location>
</feature>
<dbReference type="Gene3D" id="1.10.10.10">
    <property type="entry name" value="Winged helix-like DNA-binding domain superfamily/Winged helix DNA-binding domain"/>
    <property type="match status" value="1"/>
</dbReference>
<dbReference type="SUPFAM" id="SSF64288">
    <property type="entry name" value="Chorismate lyase-like"/>
    <property type="match status" value="1"/>
</dbReference>
<evidence type="ECO:0000256" key="2">
    <source>
        <dbReference type="ARBA" id="ARBA00023125"/>
    </source>
</evidence>
<dbReference type="SUPFAM" id="SSF46785">
    <property type="entry name" value="Winged helix' DNA-binding domain"/>
    <property type="match status" value="1"/>
</dbReference>
<organism evidence="5 6">
    <name type="scientific">Streptomyces thermogriseus</name>
    <dbReference type="NCBI Taxonomy" id="75292"/>
    <lineage>
        <taxon>Bacteria</taxon>
        <taxon>Bacillati</taxon>
        <taxon>Actinomycetota</taxon>
        <taxon>Actinomycetes</taxon>
        <taxon>Kitasatosporales</taxon>
        <taxon>Streptomycetaceae</taxon>
        <taxon>Streptomyces</taxon>
    </lineage>
</organism>
<name>A0ABP4DT43_9ACTN</name>
<dbReference type="InterPro" id="IPR028978">
    <property type="entry name" value="Chorismate_lyase_/UTRA_dom_sf"/>
</dbReference>
<dbReference type="Pfam" id="PF00392">
    <property type="entry name" value="GntR"/>
    <property type="match status" value="1"/>
</dbReference>
<dbReference type="InterPro" id="IPR011663">
    <property type="entry name" value="UTRA"/>
</dbReference>
<gene>
    <name evidence="5" type="ORF">GCM10009564_53390</name>
</gene>
<dbReference type="PROSITE" id="PS50949">
    <property type="entry name" value="HTH_GNTR"/>
    <property type="match status" value="1"/>
</dbReference>
<dbReference type="Pfam" id="PF07702">
    <property type="entry name" value="UTRA"/>
    <property type="match status" value="1"/>
</dbReference>
<reference evidence="6" key="1">
    <citation type="journal article" date="2019" name="Int. J. Syst. Evol. Microbiol.">
        <title>The Global Catalogue of Microorganisms (GCM) 10K type strain sequencing project: providing services to taxonomists for standard genome sequencing and annotation.</title>
        <authorList>
            <consortium name="The Broad Institute Genomics Platform"/>
            <consortium name="The Broad Institute Genome Sequencing Center for Infectious Disease"/>
            <person name="Wu L."/>
            <person name="Ma J."/>
        </authorList>
    </citation>
    <scope>NUCLEOTIDE SEQUENCE [LARGE SCALE GENOMIC DNA]</scope>
    <source>
        <strain evidence="6">JCM 11269</strain>
    </source>
</reference>
<evidence type="ECO:0000313" key="6">
    <source>
        <dbReference type="Proteomes" id="UP001501072"/>
    </source>
</evidence>
<dbReference type="InterPro" id="IPR036388">
    <property type="entry name" value="WH-like_DNA-bd_sf"/>
</dbReference>
<proteinExistence type="predicted"/>